<evidence type="ECO:0000256" key="5">
    <source>
        <dbReference type="ARBA" id="ARBA00022679"/>
    </source>
</evidence>
<dbReference type="AlphaFoldDB" id="A0A955RPU2"/>
<dbReference type="EMBL" id="JAGQKX010000007">
    <property type="protein sequence ID" value="MCA9389878.1"/>
    <property type="molecule type" value="Genomic_DNA"/>
</dbReference>
<evidence type="ECO:0000256" key="2">
    <source>
        <dbReference type="ARBA" id="ARBA00005369"/>
    </source>
</evidence>
<dbReference type="NCBIfam" id="TIGR00080">
    <property type="entry name" value="pimt"/>
    <property type="match status" value="1"/>
</dbReference>
<dbReference type="CDD" id="cd02440">
    <property type="entry name" value="AdoMet_MTases"/>
    <property type="match status" value="1"/>
</dbReference>
<dbReference type="EC" id="2.1.1.77" evidence="7"/>
<keyword evidence="6 7" id="KW-0949">S-adenosyl-L-methionine</keyword>
<dbReference type="NCBIfam" id="NF001453">
    <property type="entry name" value="PRK00312.1"/>
    <property type="match status" value="1"/>
</dbReference>
<reference evidence="8" key="2">
    <citation type="journal article" date="2021" name="Microbiome">
        <title>Successional dynamics and alternative stable states in a saline activated sludge microbial community over 9 years.</title>
        <authorList>
            <person name="Wang Y."/>
            <person name="Ye J."/>
            <person name="Ju F."/>
            <person name="Liu L."/>
            <person name="Boyd J.A."/>
            <person name="Deng Y."/>
            <person name="Parks D.H."/>
            <person name="Jiang X."/>
            <person name="Yin X."/>
            <person name="Woodcroft B.J."/>
            <person name="Tyson G.W."/>
            <person name="Hugenholtz P."/>
            <person name="Polz M.F."/>
            <person name="Zhang T."/>
        </authorList>
    </citation>
    <scope>NUCLEOTIDE SEQUENCE</scope>
    <source>
        <strain evidence="8">HKST-UBA01</strain>
    </source>
</reference>
<evidence type="ECO:0000313" key="9">
    <source>
        <dbReference type="Proteomes" id="UP000701698"/>
    </source>
</evidence>
<evidence type="ECO:0000256" key="1">
    <source>
        <dbReference type="ARBA" id="ARBA00004496"/>
    </source>
</evidence>
<evidence type="ECO:0000256" key="3">
    <source>
        <dbReference type="ARBA" id="ARBA00022490"/>
    </source>
</evidence>
<dbReference type="SUPFAM" id="SSF53335">
    <property type="entry name" value="S-adenosyl-L-methionine-dependent methyltransferases"/>
    <property type="match status" value="1"/>
</dbReference>
<dbReference type="InterPro" id="IPR029063">
    <property type="entry name" value="SAM-dependent_MTases_sf"/>
</dbReference>
<dbReference type="PANTHER" id="PTHR11579">
    <property type="entry name" value="PROTEIN-L-ISOASPARTATE O-METHYLTRANSFERASE"/>
    <property type="match status" value="1"/>
</dbReference>
<evidence type="ECO:0000256" key="7">
    <source>
        <dbReference type="HAMAP-Rule" id="MF_00090"/>
    </source>
</evidence>
<comment type="caution">
    <text evidence="8">The sequence shown here is derived from an EMBL/GenBank/DDBJ whole genome shotgun (WGS) entry which is preliminary data.</text>
</comment>
<name>A0A955RPU2_UNCKA</name>
<accession>A0A955RPU2</accession>
<comment type="catalytic activity">
    <reaction evidence="7">
        <text>[protein]-L-isoaspartate + S-adenosyl-L-methionine = [protein]-L-isoaspartate alpha-methyl ester + S-adenosyl-L-homocysteine</text>
        <dbReference type="Rhea" id="RHEA:12705"/>
        <dbReference type="Rhea" id="RHEA-COMP:12143"/>
        <dbReference type="Rhea" id="RHEA-COMP:12144"/>
        <dbReference type="ChEBI" id="CHEBI:57856"/>
        <dbReference type="ChEBI" id="CHEBI:59789"/>
        <dbReference type="ChEBI" id="CHEBI:90596"/>
        <dbReference type="ChEBI" id="CHEBI:90598"/>
        <dbReference type="EC" id="2.1.1.77"/>
    </reaction>
</comment>
<dbReference type="Proteomes" id="UP000701698">
    <property type="component" value="Unassembled WGS sequence"/>
</dbReference>
<comment type="similarity">
    <text evidence="2 7">Belongs to the methyltransferase superfamily. L-isoaspartyl/D-aspartyl protein methyltransferase family.</text>
</comment>
<dbReference type="FunFam" id="3.40.50.150:FF:000010">
    <property type="entry name" value="Protein-L-isoaspartate O-methyltransferase"/>
    <property type="match status" value="1"/>
</dbReference>
<dbReference type="HAMAP" id="MF_00090">
    <property type="entry name" value="PIMT"/>
    <property type="match status" value="1"/>
</dbReference>
<sequence>MDYMQERQHLVQTLREEGITNERILNAFATVPRHEFVPEDQKALSYQNSPLPIGYEQTISQPYTIAFMMDLLDPQPGDTVFEIGTGSGYQAALLSKLVKHVYTIERIPELSKQARTDIERLFLENVTVMEGDGTCGYQDQAPFDGIIVTAGAPQVPTQLTNQLTNGRRLVIPEGSCWNHELLKITREGAQLNQESYPGFMFVPLIGECGWEAEK</sequence>
<keyword evidence="3 7" id="KW-0963">Cytoplasm</keyword>
<dbReference type="GO" id="GO:0032259">
    <property type="term" value="P:methylation"/>
    <property type="evidence" value="ECO:0007669"/>
    <property type="project" value="UniProtKB-KW"/>
</dbReference>
<dbReference type="Gene3D" id="3.40.50.150">
    <property type="entry name" value="Vaccinia Virus protein VP39"/>
    <property type="match status" value="1"/>
</dbReference>
<keyword evidence="5 7" id="KW-0808">Transferase</keyword>
<dbReference type="Pfam" id="PF01135">
    <property type="entry name" value="PCMT"/>
    <property type="match status" value="1"/>
</dbReference>
<keyword evidence="4 7" id="KW-0489">Methyltransferase</keyword>
<proteinExistence type="inferred from homology"/>
<reference evidence="8" key="1">
    <citation type="submission" date="2020-04" db="EMBL/GenBank/DDBJ databases">
        <authorList>
            <person name="Zhang T."/>
        </authorList>
    </citation>
    <scope>NUCLEOTIDE SEQUENCE</scope>
    <source>
        <strain evidence="8">HKST-UBA01</strain>
    </source>
</reference>
<dbReference type="GO" id="GO:0005737">
    <property type="term" value="C:cytoplasm"/>
    <property type="evidence" value="ECO:0007669"/>
    <property type="project" value="UniProtKB-SubCell"/>
</dbReference>
<comment type="subcellular location">
    <subcellularLocation>
        <location evidence="1 7">Cytoplasm</location>
    </subcellularLocation>
</comment>
<dbReference type="GO" id="GO:0004719">
    <property type="term" value="F:protein-L-isoaspartate (D-aspartate) O-methyltransferase activity"/>
    <property type="evidence" value="ECO:0007669"/>
    <property type="project" value="UniProtKB-UniRule"/>
</dbReference>
<dbReference type="GO" id="GO:0030091">
    <property type="term" value="P:protein repair"/>
    <property type="evidence" value="ECO:0007669"/>
    <property type="project" value="UniProtKB-UniRule"/>
</dbReference>
<evidence type="ECO:0000256" key="4">
    <source>
        <dbReference type="ARBA" id="ARBA00022603"/>
    </source>
</evidence>
<dbReference type="InterPro" id="IPR000682">
    <property type="entry name" value="PCMT"/>
</dbReference>
<evidence type="ECO:0000256" key="6">
    <source>
        <dbReference type="ARBA" id="ARBA00022691"/>
    </source>
</evidence>
<protein>
    <recommendedName>
        <fullName evidence="7">Protein-L-isoaspartate O-methyltransferase</fullName>
        <ecNumber evidence="7">2.1.1.77</ecNumber>
    </recommendedName>
    <alternativeName>
        <fullName evidence="7">L-isoaspartyl protein carboxyl methyltransferase</fullName>
    </alternativeName>
    <alternativeName>
        <fullName evidence="7">Protein L-isoaspartyl methyltransferase</fullName>
    </alternativeName>
    <alternativeName>
        <fullName evidence="7">Protein-beta-aspartate methyltransferase</fullName>
        <shortName evidence="7">PIMT</shortName>
    </alternativeName>
</protein>
<dbReference type="PANTHER" id="PTHR11579:SF0">
    <property type="entry name" value="PROTEIN-L-ISOASPARTATE(D-ASPARTATE) O-METHYLTRANSFERASE"/>
    <property type="match status" value="1"/>
</dbReference>
<comment type="function">
    <text evidence="7">Catalyzes the methyl esterification of L-isoaspartyl residues in peptides and proteins that result from spontaneous decomposition of normal L-aspartyl and L-asparaginyl residues. It plays a role in the repair and/or degradation of damaged proteins.</text>
</comment>
<dbReference type="PROSITE" id="PS01279">
    <property type="entry name" value="PCMT"/>
    <property type="match status" value="1"/>
</dbReference>
<feature type="active site" evidence="7">
    <location>
        <position position="60"/>
    </location>
</feature>
<organism evidence="8 9">
    <name type="scientific">candidate division WWE3 bacterium</name>
    <dbReference type="NCBI Taxonomy" id="2053526"/>
    <lineage>
        <taxon>Bacteria</taxon>
        <taxon>Katanobacteria</taxon>
    </lineage>
</organism>
<evidence type="ECO:0000313" key="8">
    <source>
        <dbReference type="EMBL" id="MCA9389878.1"/>
    </source>
</evidence>
<gene>
    <name evidence="7" type="primary">pcm</name>
    <name evidence="8" type="ORF">KC571_00580</name>
</gene>